<dbReference type="Pfam" id="PF12083">
    <property type="entry name" value="DUF3560"/>
    <property type="match status" value="1"/>
</dbReference>
<evidence type="ECO:0000313" key="4">
    <source>
        <dbReference type="Proteomes" id="UP000218676"/>
    </source>
</evidence>
<feature type="domain" description="N-terminal" evidence="2">
    <location>
        <begin position="35"/>
        <end position="121"/>
    </location>
</feature>
<accession>A0AAD1CKP9</accession>
<dbReference type="RefSeq" id="WP_224756892.1">
    <property type="nucleotide sequence ID" value="NZ_AP018047.1"/>
</dbReference>
<dbReference type="Proteomes" id="UP000218676">
    <property type="component" value="Plasmid p91-197-1"/>
</dbReference>
<evidence type="ECO:0000259" key="2">
    <source>
        <dbReference type="Pfam" id="PF08401"/>
    </source>
</evidence>
<dbReference type="Pfam" id="PF08401">
    <property type="entry name" value="ArdcN"/>
    <property type="match status" value="1"/>
</dbReference>
<dbReference type="AlphaFoldDB" id="A0AAD1CKP9"/>
<geneLocation type="plasmid" evidence="3 4">
    <name>p91-197-1</name>
</geneLocation>
<name>A0AAD1CKP9_PHODP</name>
<feature type="region of interest" description="Disordered" evidence="1">
    <location>
        <begin position="126"/>
        <end position="147"/>
    </location>
</feature>
<organism evidence="3 4">
    <name type="scientific">Photobacterium damsela subsp. piscicida</name>
    <name type="common">Pasteurella piscicida</name>
    <dbReference type="NCBI Taxonomy" id="38294"/>
    <lineage>
        <taxon>Bacteria</taxon>
        <taxon>Pseudomonadati</taxon>
        <taxon>Pseudomonadota</taxon>
        <taxon>Gammaproteobacteria</taxon>
        <taxon>Vibrionales</taxon>
        <taxon>Vibrionaceae</taxon>
        <taxon>Photobacterium</taxon>
    </lineage>
</organism>
<feature type="compositionally biased region" description="Polar residues" evidence="1">
    <location>
        <begin position="1"/>
        <end position="20"/>
    </location>
</feature>
<gene>
    <name evidence="3" type="ORF">PDPUS_3_00002</name>
</gene>
<feature type="region of interest" description="Disordered" evidence="1">
    <location>
        <begin position="1"/>
        <end position="41"/>
    </location>
</feature>
<dbReference type="EMBL" id="AP018047">
    <property type="protein sequence ID" value="BAX56083.1"/>
    <property type="molecule type" value="Genomic_DNA"/>
</dbReference>
<evidence type="ECO:0000313" key="3">
    <source>
        <dbReference type="EMBL" id="BAX56083.1"/>
    </source>
</evidence>
<dbReference type="InterPro" id="IPR013610">
    <property type="entry name" value="ArdC_N"/>
</dbReference>
<feature type="compositionally biased region" description="Basic and acidic residues" evidence="1">
    <location>
        <begin position="168"/>
        <end position="184"/>
    </location>
</feature>
<feature type="region of interest" description="Disordered" evidence="1">
    <location>
        <begin position="162"/>
        <end position="191"/>
    </location>
</feature>
<protein>
    <recommendedName>
        <fullName evidence="2">N-terminal domain-containing protein</fullName>
    </recommendedName>
</protein>
<reference evidence="4" key="1">
    <citation type="submission" date="2017-05" db="EMBL/GenBank/DDBJ databases">
        <title>Whole genome sequence of fish pathogenic bacteria, Photobacterium damselae subsp. piscicida, strain 91-197, isolated from hybrid striped bass (Morone sp.) in USA.</title>
        <authorList>
            <person name="Teru Y."/>
            <person name="Hikima J."/>
            <person name="Kono T."/>
            <person name="Sakai M."/>
            <person name="Takano T."/>
            <person name="Hawke J.P."/>
            <person name="Takeyama H."/>
            <person name="Aoki T."/>
        </authorList>
    </citation>
    <scope>NUCLEOTIDE SEQUENCE [LARGE SCALE GENOMIC DNA]</scope>
    <source>
        <strain evidence="4">91-197</strain>
        <plasmid evidence="4">p91-197-1</plasmid>
    </source>
</reference>
<proteinExistence type="predicted"/>
<dbReference type="InterPro" id="IPR021944">
    <property type="entry name" value="DUF3560"/>
</dbReference>
<feature type="compositionally biased region" description="Polar residues" evidence="1">
    <location>
        <begin position="27"/>
        <end position="41"/>
    </location>
</feature>
<evidence type="ECO:0000256" key="1">
    <source>
        <dbReference type="SAM" id="MobiDB-lite"/>
    </source>
</evidence>
<sequence>MAQQPLTLTRSNTQQTTSVSPLDDESSPQNDNSQEHVNTLTNTPYSASNQALLEMHAMQFALNSHQWAGFRQWLTLGRQVKKGEKGCAIMMVCEKKEEENDTQQEESETKKRRVVKTIYVFNKEQTQQSEDEITERQSATKGSKAKSLATFGDVTKALAEGYISPLNHDQKRPEPTPPTDETKSRKAASLGDYQERIESKKARLAARAEKAQHESNSRFENAHQLGNVLPFGQPILVGHHSENKHRRLIEKIDTNMRKSIDAQKKADYLESKAQSVGSAGIASDDPDAIEKLKAKLVRLERSQETMKAINKVIRSAHMSHEDKIEYITQTHKLTEKHAKELLAGDFCGRVGFPLYALQNNNATIRQTKARINALEKLHSQAALADEGCAEGAAWTLDEEDGRIQFHFDAIPSETVRALLKQNGFNWSRTRGAWVRKITVNAVNTTRYLLTRLEEMEA</sequence>
<keyword evidence="3" id="KW-0614">Plasmid</keyword>
<dbReference type="GO" id="GO:0003697">
    <property type="term" value="F:single-stranded DNA binding"/>
    <property type="evidence" value="ECO:0007669"/>
    <property type="project" value="InterPro"/>
</dbReference>